<proteinExistence type="inferred from homology"/>
<evidence type="ECO:0000313" key="7">
    <source>
        <dbReference type="EMBL" id="KAK4549553.1"/>
    </source>
</evidence>
<feature type="domain" description="Peptidase A1" evidence="6">
    <location>
        <begin position="97"/>
        <end position="452"/>
    </location>
</feature>
<reference evidence="7 8" key="1">
    <citation type="submission" date="2021-11" db="EMBL/GenBank/DDBJ databases">
        <title>Black yeast isolated from Biological Soil Crust.</title>
        <authorList>
            <person name="Kurbessoian T."/>
        </authorList>
    </citation>
    <scope>NUCLEOTIDE SEQUENCE [LARGE SCALE GENOMIC DNA]</scope>
    <source>
        <strain evidence="7 8">CCFEE 5522</strain>
    </source>
</reference>
<dbReference type="AlphaFoldDB" id="A0AAV9JY42"/>
<dbReference type="InterPro" id="IPR001461">
    <property type="entry name" value="Aspartic_peptidase_A1"/>
</dbReference>
<comment type="similarity">
    <text evidence="1 4">Belongs to the peptidase A1 family.</text>
</comment>
<evidence type="ECO:0000256" key="2">
    <source>
        <dbReference type="ARBA" id="ARBA00022750"/>
    </source>
</evidence>
<dbReference type="PANTHER" id="PTHR47966">
    <property type="entry name" value="BETA-SITE APP-CLEAVING ENZYME, ISOFORM A-RELATED"/>
    <property type="match status" value="1"/>
</dbReference>
<feature type="chain" id="PRO_5043451728" description="Peptidase A1 domain-containing protein" evidence="5">
    <location>
        <begin position="16"/>
        <end position="468"/>
    </location>
</feature>
<sequence>MAVAALLLLASFATALRTAPYLPNNVNGKLSVSRLQTQYDPGPLTRLRVTDNVINLKRADSWSMSSVYVQALRRQGGASRATNASVNLLGVEVGQVFLAPVTVGGQSFYVVVDSGSSDPWLAATNFSCVDYQTGDPETEDYCYFGTPYNASASTTYRVLPNENFNISYADGESLTGSMGYESFTMGGITVPSQQFGVVNYAGWFGDGYSSGLVGFAYRTLTSAYAGTSPKQDQPGGQLLYNPLFVDMFTNQGVPPVFSLAIDRDPLNGGVLALGGIPNVPHSPVFASTPIIPVGVNISSGQLVYEFYTIVVDGFAYSASEGTQFNPYTNNNTRKSSLVANGTQAIIDSGTTLVYAPDDVAEAVAGLFKPAGTFDEYNGVWSVACNAKPPAFGIGVGGKIFYVNALDMLLQSSETECISGIQPNYGGLTVMGDVWMKNVISVFDIGAEQMRFAAREFYGLTSSSKAVNT</sequence>
<evidence type="ECO:0000256" key="3">
    <source>
        <dbReference type="PIRSR" id="PIRSR601461-1"/>
    </source>
</evidence>
<dbReference type="Pfam" id="PF00026">
    <property type="entry name" value="Asp"/>
    <property type="match status" value="1"/>
</dbReference>
<dbReference type="InterPro" id="IPR033121">
    <property type="entry name" value="PEPTIDASE_A1"/>
</dbReference>
<organism evidence="7 8">
    <name type="scientific">Oleoguttula mirabilis</name>
    <dbReference type="NCBI Taxonomy" id="1507867"/>
    <lineage>
        <taxon>Eukaryota</taxon>
        <taxon>Fungi</taxon>
        <taxon>Dikarya</taxon>
        <taxon>Ascomycota</taxon>
        <taxon>Pezizomycotina</taxon>
        <taxon>Dothideomycetes</taxon>
        <taxon>Dothideomycetidae</taxon>
        <taxon>Mycosphaerellales</taxon>
        <taxon>Teratosphaeriaceae</taxon>
        <taxon>Oleoguttula</taxon>
    </lineage>
</organism>
<keyword evidence="8" id="KW-1185">Reference proteome</keyword>
<keyword evidence="4" id="KW-0378">Hydrolase</keyword>
<feature type="active site" evidence="3">
    <location>
        <position position="113"/>
    </location>
</feature>
<evidence type="ECO:0000256" key="1">
    <source>
        <dbReference type="ARBA" id="ARBA00007447"/>
    </source>
</evidence>
<dbReference type="Proteomes" id="UP001324427">
    <property type="component" value="Unassembled WGS sequence"/>
</dbReference>
<dbReference type="GO" id="GO:0006508">
    <property type="term" value="P:proteolysis"/>
    <property type="evidence" value="ECO:0007669"/>
    <property type="project" value="UniProtKB-KW"/>
</dbReference>
<evidence type="ECO:0000256" key="5">
    <source>
        <dbReference type="SAM" id="SignalP"/>
    </source>
</evidence>
<evidence type="ECO:0000313" key="8">
    <source>
        <dbReference type="Proteomes" id="UP001324427"/>
    </source>
</evidence>
<feature type="signal peptide" evidence="5">
    <location>
        <begin position="1"/>
        <end position="15"/>
    </location>
</feature>
<protein>
    <recommendedName>
        <fullName evidence="6">Peptidase A1 domain-containing protein</fullName>
    </recommendedName>
</protein>
<accession>A0AAV9JY42</accession>
<feature type="active site" evidence="3">
    <location>
        <position position="347"/>
    </location>
</feature>
<keyword evidence="4" id="KW-0645">Protease</keyword>
<dbReference type="PRINTS" id="PR00792">
    <property type="entry name" value="PEPSIN"/>
</dbReference>
<dbReference type="InterPro" id="IPR021109">
    <property type="entry name" value="Peptidase_aspartic_dom_sf"/>
</dbReference>
<dbReference type="GO" id="GO:0004190">
    <property type="term" value="F:aspartic-type endopeptidase activity"/>
    <property type="evidence" value="ECO:0007669"/>
    <property type="project" value="UniProtKB-KW"/>
</dbReference>
<dbReference type="InterPro" id="IPR034164">
    <property type="entry name" value="Pepsin-like_dom"/>
</dbReference>
<dbReference type="Gene3D" id="2.40.70.10">
    <property type="entry name" value="Acid Proteases"/>
    <property type="match status" value="2"/>
</dbReference>
<dbReference type="PROSITE" id="PS51767">
    <property type="entry name" value="PEPTIDASE_A1"/>
    <property type="match status" value="1"/>
</dbReference>
<dbReference type="GO" id="GO:0000324">
    <property type="term" value="C:fungal-type vacuole"/>
    <property type="evidence" value="ECO:0007669"/>
    <property type="project" value="TreeGrafter"/>
</dbReference>
<evidence type="ECO:0000259" key="6">
    <source>
        <dbReference type="PROSITE" id="PS51767"/>
    </source>
</evidence>
<keyword evidence="2 4" id="KW-0064">Aspartyl protease</keyword>
<evidence type="ECO:0000256" key="4">
    <source>
        <dbReference type="RuleBase" id="RU000454"/>
    </source>
</evidence>
<dbReference type="SUPFAM" id="SSF50630">
    <property type="entry name" value="Acid proteases"/>
    <property type="match status" value="1"/>
</dbReference>
<gene>
    <name evidence="7" type="ORF">LTR36_006550</name>
</gene>
<dbReference type="EMBL" id="JAVFHQ010000004">
    <property type="protein sequence ID" value="KAK4549553.1"/>
    <property type="molecule type" value="Genomic_DNA"/>
</dbReference>
<dbReference type="InterPro" id="IPR001969">
    <property type="entry name" value="Aspartic_peptidase_AS"/>
</dbReference>
<keyword evidence="5" id="KW-0732">Signal</keyword>
<dbReference type="CDD" id="cd05471">
    <property type="entry name" value="pepsin_like"/>
    <property type="match status" value="1"/>
</dbReference>
<dbReference type="PANTHER" id="PTHR47966:SF47">
    <property type="entry name" value="ENDOPEPTIDASE, PUTATIVE (AFU_ORTHOLOGUE AFUA_3G01220)-RELATED"/>
    <property type="match status" value="1"/>
</dbReference>
<dbReference type="PROSITE" id="PS00141">
    <property type="entry name" value="ASP_PROTEASE"/>
    <property type="match status" value="1"/>
</dbReference>
<name>A0AAV9JY42_9PEZI</name>
<comment type="caution">
    <text evidence="7">The sequence shown here is derived from an EMBL/GenBank/DDBJ whole genome shotgun (WGS) entry which is preliminary data.</text>
</comment>